<feature type="transmembrane region" description="Helical" evidence="1">
    <location>
        <begin position="191"/>
        <end position="211"/>
    </location>
</feature>
<keyword evidence="1" id="KW-0472">Membrane</keyword>
<dbReference type="PANTHER" id="PTHR22911">
    <property type="entry name" value="ACYL-MALONYL CONDENSING ENZYME-RELATED"/>
    <property type="match status" value="1"/>
</dbReference>
<feature type="transmembrane region" description="Helical" evidence="1">
    <location>
        <begin position="106"/>
        <end position="125"/>
    </location>
</feature>
<feature type="transmembrane region" description="Helical" evidence="1">
    <location>
        <begin position="79"/>
        <end position="100"/>
    </location>
</feature>
<feature type="transmembrane region" description="Helical" evidence="1">
    <location>
        <begin position="158"/>
        <end position="179"/>
    </location>
</feature>
<feature type="domain" description="EamA" evidence="2">
    <location>
        <begin position="157"/>
        <end position="292"/>
    </location>
</feature>
<dbReference type="PANTHER" id="PTHR22911:SF103">
    <property type="entry name" value="BLR2811 PROTEIN"/>
    <property type="match status" value="1"/>
</dbReference>
<keyword evidence="1" id="KW-1133">Transmembrane helix</keyword>
<feature type="transmembrane region" description="Helical" evidence="1">
    <location>
        <begin position="49"/>
        <end position="67"/>
    </location>
</feature>
<dbReference type="Pfam" id="PF00892">
    <property type="entry name" value="EamA"/>
    <property type="match status" value="2"/>
</dbReference>
<protein>
    <submittedName>
        <fullName evidence="3">Threonine/homoserine efflux transporter RhtA</fullName>
    </submittedName>
</protein>
<organism evidence="3 4">
    <name type="scientific">Wenxinia saemankumensis</name>
    <dbReference type="NCBI Taxonomy" id="1447782"/>
    <lineage>
        <taxon>Bacteria</taxon>
        <taxon>Pseudomonadati</taxon>
        <taxon>Pseudomonadota</taxon>
        <taxon>Alphaproteobacteria</taxon>
        <taxon>Rhodobacterales</taxon>
        <taxon>Roseobacteraceae</taxon>
        <taxon>Wenxinia</taxon>
    </lineage>
</organism>
<accession>A0A1M6DW22</accession>
<dbReference type="EMBL" id="FQYO01000003">
    <property type="protein sequence ID" value="SHI77467.1"/>
    <property type="molecule type" value="Genomic_DNA"/>
</dbReference>
<feature type="transmembrane region" description="Helical" evidence="1">
    <location>
        <begin position="278"/>
        <end position="295"/>
    </location>
</feature>
<keyword evidence="4" id="KW-1185">Reference proteome</keyword>
<proteinExistence type="predicted"/>
<dbReference type="InterPro" id="IPR000620">
    <property type="entry name" value="EamA_dom"/>
</dbReference>
<feature type="domain" description="EamA" evidence="2">
    <location>
        <begin position="18"/>
        <end position="148"/>
    </location>
</feature>
<dbReference type="InterPro" id="IPR037185">
    <property type="entry name" value="EmrE-like"/>
</dbReference>
<feature type="transmembrane region" description="Helical" evidence="1">
    <location>
        <begin position="223"/>
        <end position="241"/>
    </location>
</feature>
<sequence length="318" mass="33168">MAQTTMIPTPAGTSPFTGMACMVAAMMLLPLGDTLAKLLTEALHPVEIATGRVIAQAGFLMPAALLLRARLRGPMFSPIVALSGLLVMTTLTSLIAAFAVMPIATAIAIFFVEPLLLTVLAGPLLGEAVGWRRLAAVGVGLLGAVIVMRPGAGFDAAMLLPLLAALAYAVNMIVLRIASRRRSALTIQVGATVYACLGMAVLSALLHWAGLLEPRVATLSGEGWAFLLGSGALAAASYVLIAEAFRHAEAGFLAPFQYLEIIGATAAGYLVFGHFPDGATWTGIAIILASGLYIVHRERVRPASIEPAGHPSRRIKPR</sequence>
<feature type="transmembrane region" description="Helical" evidence="1">
    <location>
        <begin position="12"/>
        <end position="29"/>
    </location>
</feature>
<dbReference type="AlphaFoldDB" id="A0A1M6DW22"/>
<evidence type="ECO:0000256" key="1">
    <source>
        <dbReference type="SAM" id="Phobius"/>
    </source>
</evidence>
<feature type="transmembrane region" description="Helical" evidence="1">
    <location>
        <begin position="134"/>
        <end position="152"/>
    </location>
</feature>
<dbReference type="RefSeq" id="WP_244526306.1">
    <property type="nucleotide sequence ID" value="NZ_FQYO01000003.1"/>
</dbReference>
<dbReference type="GO" id="GO:0016020">
    <property type="term" value="C:membrane"/>
    <property type="evidence" value="ECO:0007669"/>
    <property type="project" value="InterPro"/>
</dbReference>
<dbReference type="STRING" id="1447782.SAMN05444417_1636"/>
<evidence type="ECO:0000259" key="2">
    <source>
        <dbReference type="Pfam" id="PF00892"/>
    </source>
</evidence>
<evidence type="ECO:0000313" key="3">
    <source>
        <dbReference type="EMBL" id="SHI77467.1"/>
    </source>
</evidence>
<keyword evidence="1" id="KW-0812">Transmembrane</keyword>
<name>A0A1M6DW22_9RHOB</name>
<dbReference type="Proteomes" id="UP000184292">
    <property type="component" value="Unassembled WGS sequence"/>
</dbReference>
<evidence type="ECO:0000313" key="4">
    <source>
        <dbReference type="Proteomes" id="UP000184292"/>
    </source>
</evidence>
<dbReference type="SUPFAM" id="SSF103481">
    <property type="entry name" value="Multidrug resistance efflux transporter EmrE"/>
    <property type="match status" value="2"/>
</dbReference>
<gene>
    <name evidence="3" type="ORF">SAMN05444417_1636</name>
</gene>
<reference evidence="3 4" key="1">
    <citation type="submission" date="2016-11" db="EMBL/GenBank/DDBJ databases">
        <authorList>
            <person name="Jaros S."/>
            <person name="Januszkiewicz K."/>
            <person name="Wedrychowicz H."/>
        </authorList>
    </citation>
    <scope>NUCLEOTIDE SEQUENCE [LARGE SCALE GENOMIC DNA]</scope>
    <source>
        <strain evidence="3 4">DSM 100565</strain>
    </source>
</reference>
<feature type="transmembrane region" description="Helical" evidence="1">
    <location>
        <begin position="253"/>
        <end position="272"/>
    </location>
</feature>